<evidence type="ECO:0000313" key="2">
    <source>
        <dbReference type="EMBL" id="TRY99902.1"/>
    </source>
</evidence>
<dbReference type="EMBL" id="SRMA01025010">
    <property type="protein sequence ID" value="TRY99903.1"/>
    <property type="molecule type" value="Genomic_DNA"/>
</dbReference>
<keyword evidence="3" id="KW-1185">Reference proteome</keyword>
<gene>
    <name evidence="2" type="ORF">DNTS_004336</name>
</gene>
<evidence type="ECO:0000313" key="3">
    <source>
        <dbReference type="Proteomes" id="UP000316079"/>
    </source>
</evidence>
<dbReference type="AlphaFoldDB" id="A0A553RCI8"/>
<reference evidence="2" key="2">
    <citation type="submission" date="2019-04" db="EMBL/GenBank/DDBJ databases">
        <authorList>
            <person name="Kadobianskyi M."/>
            <person name="Schulze L."/>
            <person name="Schuelke M."/>
            <person name="Judkewitz B."/>
        </authorList>
    </citation>
    <scope>NUCLEOTIDE SEQUENCE</scope>
    <source>
        <strain evidence="2">Bolton</strain>
        <tissue evidence="2">Whole-body</tissue>
    </source>
</reference>
<dbReference type="PANTHER" id="PTHR34763">
    <property type="entry name" value="PROTEIN FAM104A"/>
    <property type="match status" value="1"/>
</dbReference>
<dbReference type="OrthoDB" id="9939148at2759"/>
<feature type="region of interest" description="Disordered" evidence="1">
    <location>
        <begin position="1"/>
        <end position="86"/>
    </location>
</feature>
<dbReference type="InterPro" id="IPR029222">
    <property type="entry name" value="VCF1/2-like"/>
</dbReference>
<sequence length="110" mass="12206">MHSSEMMTESRKRRRTCDADEQLLPQPKRPGAFSLLPEVGRDVWDSESSSSESSGVSSPSSVQRTPSSPYSAAEEPAVPLSHDTSYHHINRILREAHFNSLQTRGQQAPT</sequence>
<reference evidence="2 3" key="1">
    <citation type="journal article" date="2019" name="Sci. Data">
        <title>Hybrid genome assembly and annotation of Danionella translucida.</title>
        <authorList>
            <person name="Kadobianskyi M."/>
            <person name="Schulze L."/>
            <person name="Schuelke M."/>
            <person name="Judkewitz B."/>
        </authorList>
    </citation>
    <scope>NUCLEOTIDE SEQUENCE [LARGE SCALE GENOMIC DNA]</scope>
    <source>
        <strain evidence="2 3">Bolton</strain>
    </source>
</reference>
<feature type="compositionally biased region" description="Low complexity" evidence="1">
    <location>
        <begin position="46"/>
        <end position="69"/>
    </location>
</feature>
<dbReference type="STRING" id="623744.A0A553RCI8"/>
<dbReference type="Pfam" id="PF15434">
    <property type="entry name" value="FAM104"/>
    <property type="match status" value="1"/>
</dbReference>
<protein>
    <recommendedName>
        <fullName evidence="4">Protein FAM104A-like</fullName>
    </recommendedName>
</protein>
<organism evidence="2 3">
    <name type="scientific">Danionella cerebrum</name>
    <dbReference type="NCBI Taxonomy" id="2873325"/>
    <lineage>
        <taxon>Eukaryota</taxon>
        <taxon>Metazoa</taxon>
        <taxon>Chordata</taxon>
        <taxon>Craniata</taxon>
        <taxon>Vertebrata</taxon>
        <taxon>Euteleostomi</taxon>
        <taxon>Actinopterygii</taxon>
        <taxon>Neopterygii</taxon>
        <taxon>Teleostei</taxon>
        <taxon>Ostariophysi</taxon>
        <taxon>Cypriniformes</taxon>
        <taxon>Danionidae</taxon>
        <taxon>Danioninae</taxon>
        <taxon>Danionella</taxon>
    </lineage>
</organism>
<evidence type="ECO:0000256" key="1">
    <source>
        <dbReference type="SAM" id="MobiDB-lite"/>
    </source>
</evidence>
<dbReference type="Proteomes" id="UP000316079">
    <property type="component" value="Unassembled WGS sequence"/>
</dbReference>
<comment type="caution">
    <text evidence="2">The sequence shown here is derived from an EMBL/GenBank/DDBJ whole genome shotgun (WGS) entry which is preliminary data.</text>
</comment>
<name>A0A553RCI8_9TELE</name>
<dbReference type="EMBL" id="SRMA01025010">
    <property type="protein sequence ID" value="TRY99902.1"/>
    <property type="molecule type" value="Genomic_DNA"/>
</dbReference>
<accession>A0A553RCI8</accession>
<dbReference type="PANTHER" id="PTHR34763:SF1">
    <property type="entry name" value="PROTEIN FAM104A"/>
    <property type="match status" value="1"/>
</dbReference>
<proteinExistence type="predicted"/>
<evidence type="ECO:0008006" key="4">
    <source>
        <dbReference type="Google" id="ProtNLM"/>
    </source>
</evidence>